<evidence type="ECO:0000313" key="2">
    <source>
        <dbReference type="Proteomes" id="UP000469871"/>
    </source>
</evidence>
<reference evidence="1 2" key="1">
    <citation type="submission" date="2019-10" db="EMBL/GenBank/DDBJ databases">
        <title>Evolutionary dynamics of vancomycin-resistant Enterococcus faecium during gastrointestinal tract colonization and bloodstream infection in immunocompromised pediatric patients.</title>
        <authorList>
            <person name="Chilambi G.S."/>
            <person name="Nordstrom H.R."/>
            <person name="Evans D.R."/>
            <person name="Ferrolino J."/>
            <person name="Hayden R.T."/>
            <person name="Maron G.M."/>
            <person name="Vo A.N."/>
            <person name="Gilmore M.S."/>
            <person name="Wolf J."/>
            <person name="Rosch J.W."/>
            <person name="Van Tyne D."/>
        </authorList>
    </citation>
    <scope>NUCLEOTIDE SEQUENCE [LARGE SCALE GENOMIC DNA]</scope>
    <source>
        <strain evidence="1 2">VRECG27</strain>
    </source>
</reference>
<dbReference type="Proteomes" id="UP000469871">
    <property type="component" value="Unassembled WGS sequence"/>
</dbReference>
<dbReference type="AlphaFoldDB" id="A0A1X4J8M6"/>
<sequence>MQKCGKPFSQNFSSYSKLNDFFTTSDSRCSRRSFVENKPKFFEDGYFFFSNLDRGGGHYSVFFDKK</sequence>
<name>A0A1X4J8M6_ENTFC</name>
<comment type="caution">
    <text evidence="1">The sequence shown here is derived from an EMBL/GenBank/DDBJ whole genome shotgun (WGS) entry which is preliminary data.</text>
</comment>
<protein>
    <submittedName>
        <fullName evidence="1">Uncharacterized protein</fullName>
    </submittedName>
</protein>
<gene>
    <name evidence="1" type="ORF">GBM73_08045</name>
</gene>
<organism evidence="1 2">
    <name type="scientific">Enterococcus faecium</name>
    <name type="common">Streptococcus faecium</name>
    <dbReference type="NCBI Taxonomy" id="1352"/>
    <lineage>
        <taxon>Bacteria</taxon>
        <taxon>Bacillati</taxon>
        <taxon>Bacillota</taxon>
        <taxon>Bacilli</taxon>
        <taxon>Lactobacillales</taxon>
        <taxon>Enterococcaceae</taxon>
        <taxon>Enterococcus</taxon>
    </lineage>
</organism>
<evidence type="ECO:0000313" key="1">
    <source>
        <dbReference type="EMBL" id="KAB7577271.1"/>
    </source>
</evidence>
<accession>A0A1X4J8M6</accession>
<dbReference type="EMBL" id="WEFP01000001">
    <property type="protein sequence ID" value="KAB7577271.1"/>
    <property type="molecule type" value="Genomic_DNA"/>
</dbReference>
<proteinExistence type="predicted"/>